<dbReference type="Proteomes" id="UP000426265">
    <property type="component" value="Unassembled WGS sequence"/>
</dbReference>
<organism evidence="1 2">
    <name type="scientific">Arabidopsis thaliana</name>
    <name type="common">Mouse-ear cress</name>
    <dbReference type="NCBI Taxonomy" id="3702"/>
    <lineage>
        <taxon>Eukaryota</taxon>
        <taxon>Viridiplantae</taxon>
        <taxon>Streptophyta</taxon>
        <taxon>Embryophyta</taxon>
        <taxon>Tracheophyta</taxon>
        <taxon>Spermatophyta</taxon>
        <taxon>Magnoliopsida</taxon>
        <taxon>eudicotyledons</taxon>
        <taxon>Gunneridae</taxon>
        <taxon>Pentapetalae</taxon>
        <taxon>rosids</taxon>
        <taxon>malvids</taxon>
        <taxon>Brassicales</taxon>
        <taxon>Brassicaceae</taxon>
        <taxon>Camelineae</taxon>
        <taxon>Arabidopsis</taxon>
    </lineage>
</organism>
<evidence type="ECO:0000313" key="2">
    <source>
        <dbReference type="Proteomes" id="UP000426265"/>
    </source>
</evidence>
<name>A0A654EKA7_ARATH</name>
<evidence type="ECO:0000313" key="1">
    <source>
        <dbReference type="EMBL" id="VYS49255.1"/>
    </source>
</evidence>
<sequence>MDKRSYHKTIVKSVPKRRIKRGPNQIKAEISKALYQFALSLRAKKLQSNMSHVPMEVLALLEEQVIFPKDSNKSFWIAHDETPVVLFENLKVHFWIYRNNRFRAEDIRPE</sequence>
<gene>
    <name evidence="1" type="ORF">AN1_LOCUS4734</name>
</gene>
<dbReference type="EMBL" id="CACRSJ010000104">
    <property type="protein sequence ID" value="VYS49255.1"/>
    <property type="molecule type" value="Genomic_DNA"/>
</dbReference>
<accession>A0A654EKA7</accession>
<reference evidence="1 2" key="1">
    <citation type="submission" date="2019-11" db="EMBL/GenBank/DDBJ databases">
        <authorList>
            <person name="Jiao W.-B."/>
            <person name="Schneeberger K."/>
        </authorList>
    </citation>
    <scope>NUCLEOTIDE SEQUENCE [LARGE SCALE GENOMIC DNA]</scope>
    <source>
        <strain evidence="2">cv. An-1</strain>
    </source>
</reference>
<protein>
    <submittedName>
        <fullName evidence="1">Uncharacterized protein</fullName>
    </submittedName>
</protein>
<dbReference type="AlphaFoldDB" id="A0A654EKA7"/>
<proteinExistence type="predicted"/>